<dbReference type="Pfam" id="PF20146">
    <property type="entry name" value="NRF"/>
    <property type="match status" value="1"/>
</dbReference>
<dbReference type="InterPro" id="IPR006621">
    <property type="entry name" value="Nose-resist-to-fluoxetine_N"/>
</dbReference>
<sequence>MNLKTTWTLLLLLGLVCQTYSHDAVSTEDLSKLQKELQKLQLLLESIAMDGFPPSEIITYPASTDIRKNASLMADGLRVDASPGYNVSDTCLNHTAILTEALKRKEEWAIRFVDAIGKPQSGIFDGNRIWPGSYDECINTQAVVYLDPSNKLGPSYPYMGQYCSASIPLLILQSVTVGICVPESCNDDDAAALVRTALSIYVSASINPTVQCHERNREFDGRATAVT</sequence>
<evidence type="ECO:0000313" key="4">
    <source>
        <dbReference type="Proteomes" id="UP001195483"/>
    </source>
</evidence>
<dbReference type="EMBL" id="JAEAOA010001893">
    <property type="protein sequence ID" value="KAK3607207.1"/>
    <property type="molecule type" value="Genomic_DNA"/>
</dbReference>
<proteinExistence type="predicted"/>
<dbReference type="PANTHER" id="PTHR11161:SF0">
    <property type="entry name" value="O-ACYLTRANSFERASE LIKE PROTEIN"/>
    <property type="match status" value="1"/>
</dbReference>
<dbReference type="PANTHER" id="PTHR11161">
    <property type="entry name" value="O-ACYLTRANSFERASE"/>
    <property type="match status" value="1"/>
</dbReference>
<gene>
    <name evidence="3" type="ORF">CHS0354_031704</name>
</gene>
<dbReference type="SMART" id="SM00703">
    <property type="entry name" value="NRF"/>
    <property type="match status" value="1"/>
</dbReference>
<feature type="signal peptide" evidence="1">
    <location>
        <begin position="1"/>
        <end position="21"/>
    </location>
</feature>
<evidence type="ECO:0000256" key="1">
    <source>
        <dbReference type="SAM" id="SignalP"/>
    </source>
</evidence>
<dbReference type="AlphaFoldDB" id="A0AAE0TB86"/>
<reference evidence="3" key="1">
    <citation type="journal article" date="2021" name="Genome Biol. Evol.">
        <title>A High-Quality Reference Genome for a Parasitic Bivalve with Doubly Uniparental Inheritance (Bivalvia: Unionida).</title>
        <authorList>
            <person name="Smith C.H."/>
        </authorList>
    </citation>
    <scope>NUCLEOTIDE SEQUENCE</scope>
    <source>
        <strain evidence="3">CHS0354</strain>
    </source>
</reference>
<protein>
    <recommendedName>
        <fullName evidence="2">Nose resistant-to-fluoxetine protein N-terminal domain-containing protein</fullName>
    </recommendedName>
</protein>
<dbReference type="Proteomes" id="UP001195483">
    <property type="component" value="Unassembled WGS sequence"/>
</dbReference>
<keyword evidence="1" id="KW-0732">Signal</keyword>
<organism evidence="3 4">
    <name type="scientific">Potamilus streckersoni</name>
    <dbReference type="NCBI Taxonomy" id="2493646"/>
    <lineage>
        <taxon>Eukaryota</taxon>
        <taxon>Metazoa</taxon>
        <taxon>Spiralia</taxon>
        <taxon>Lophotrochozoa</taxon>
        <taxon>Mollusca</taxon>
        <taxon>Bivalvia</taxon>
        <taxon>Autobranchia</taxon>
        <taxon>Heteroconchia</taxon>
        <taxon>Palaeoheterodonta</taxon>
        <taxon>Unionida</taxon>
        <taxon>Unionoidea</taxon>
        <taxon>Unionidae</taxon>
        <taxon>Ambleminae</taxon>
        <taxon>Lampsilini</taxon>
        <taxon>Potamilus</taxon>
    </lineage>
</organism>
<comment type="caution">
    <text evidence="3">The sequence shown here is derived from an EMBL/GenBank/DDBJ whole genome shotgun (WGS) entry which is preliminary data.</text>
</comment>
<feature type="domain" description="Nose resistant-to-fluoxetine protein N-terminal" evidence="2">
    <location>
        <begin position="88"/>
        <end position="218"/>
    </location>
</feature>
<reference evidence="3" key="2">
    <citation type="journal article" date="2021" name="Genome Biol. Evol.">
        <title>Developing a high-quality reference genome for a parasitic bivalve with doubly uniparental inheritance (Bivalvia: Unionida).</title>
        <authorList>
            <person name="Smith C.H."/>
        </authorList>
    </citation>
    <scope>NUCLEOTIDE SEQUENCE</scope>
    <source>
        <strain evidence="3">CHS0354</strain>
        <tissue evidence="3">Mantle</tissue>
    </source>
</reference>
<evidence type="ECO:0000313" key="3">
    <source>
        <dbReference type="EMBL" id="KAK3607207.1"/>
    </source>
</evidence>
<name>A0AAE0TB86_9BIVA</name>
<reference evidence="3" key="3">
    <citation type="submission" date="2023-05" db="EMBL/GenBank/DDBJ databases">
        <authorList>
            <person name="Smith C.H."/>
        </authorList>
    </citation>
    <scope>NUCLEOTIDE SEQUENCE</scope>
    <source>
        <strain evidence="3">CHS0354</strain>
        <tissue evidence="3">Mantle</tissue>
    </source>
</reference>
<keyword evidence="4" id="KW-1185">Reference proteome</keyword>
<feature type="chain" id="PRO_5042172430" description="Nose resistant-to-fluoxetine protein N-terminal domain-containing protein" evidence="1">
    <location>
        <begin position="22"/>
        <end position="227"/>
    </location>
</feature>
<evidence type="ECO:0000259" key="2">
    <source>
        <dbReference type="SMART" id="SM00703"/>
    </source>
</evidence>
<accession>A0AAE0TB86</accession>
<dbReference type="InterPro" id="IPR052728">
    <property type="entry name" value="O2_lipid_transport_reg"/>
</dbReference>